<reference evidence="2" key="1">
    <citation type="submission" date="2020-10" db="EMBL/GenBank/DDBJ databases">
        <authorList>
            <person name="Gilroy R."/>
        </authorList>
    </citation>
    <scope>NUCLEOTIDE SEQUENCE</scope>
    <source>
        <strain evidence="2">ChiW13-3771</strain>
    </source>
</reference>
<comment type="caution">
    <text evidence="2">The sequence shown here is derived from an EMBL/GenBank/DDBJ whole genome shotgun (WGS) entry which is preliminary data.</text>
</comment>
<name>A0A9D1JCC2_9FIRM</name>
<feature type="transmembrane region" description="Helical" evidence="1">
    <location>
        <begin position="40"/>
        <end position="62"/>
    </location>
</feature>
<accession>A0A9D1JCC2</accession>
<proteinExistence type="predicted"/>
<evidence type="ECO:0000313" key="3">
    <source>
        <dbReference type="Proteomes" id="UP000824201"/>
    </source>
</evidence>
<feature type="transmembrane region" description="Helical" evidence="1">
    <location>
        <begin position="177"/>
        <end position="200"/>
    </location>
</feature>
<dbReference type="Pfam" id="PF06182">
    <property type="entry name" value="ABC2_membrane_6"/>
    <property type="match status" value="1"/>
</dbReference>
<sequence length="244" mass="28229">MMQYKASFFLSTIGQFLVSFNVFLGVYFMLERFHQVKGFTYSQCLLCFSTVLLSFSLAECFFRGFDSFSFLIQKGEFDQILVRPRSLILQILGSRIEFSRIGRMIQAIVIFGYAIPTSGVIWNLSKIFTLIFMIIGGVITFASLFLLYASLCFFTVDSLEFMNIFTDGAREYGKYPIGIYGKTVLRICTYIVPFALFQYYPFLYLIGQIQKPIFMILPLLSCCFFLPCFLLWRFGVHRYQSTGS</sequence>
<dbReference type="PANTHER" id="PTHR36833:SF1">
    <property type="entry name" value="INTEGRAL MEMBRANE TRANSPORT PROTEIN"/>
    <property type="match status" value="1"/>
</dbReference>
<organism evidence="2 3">
    <name type="scientific">Candidatus Fimimorpha faecalis</name>
    <dbReference type="NCBI Taxonomy" id="2840824"/>
    <lineage>
        <taxon>Bacteria</taxon>
        <taxon>Bacillati</taxon>
        <taxon>Bacillota</taxon>
        <taxon>Clostridia</taxon>
        <taxon>Eubacteriales</taxon>
        <taxon>Candidatus Fimimorpha</taxon>
    </lineage>
</organism>
<evidence type="ECO:0000313" key="2">
    <source>
        <dbReference type="EMBL" id="HIR87857.1"/>
    </source>
</evidence>
<evidence type="ECO:0000256" key="1">
    <source>
        <dbReference type="SAM" id="Phobius"/>
    </source>
</evidence>
<dbReference type="EMBL" id="DVHN01000033">
    <property type="protein sequence ID" value="HIR87857.1"/>
    <property type="molecule type" value="Genomic_DNA"/>
</dbReference>
<keyword evidence="1" id="KW-0472">Membrane</keyword>
<feature type="transmembrane region" description="Helical" evidence="1">
    <location>
        <begin position="104"/>
        <end position="124"/>
    </location>
</feature>
<keyword evidence="1" id="KW-0812">Transmembrane</keyword>
<reference evidence="2" key="2">
    <citation type="journal article" date="2021" name="PeerJ">
        <title>Extensive microbial diversity within the chicken gut microbiome revealed by metagenomics and culture.</title>
        <authorList>
            <person name="Gilroy R."/>
            <person name="Ravi A."/>
            <person name="Getino M."/>
            <person name="Pursley I."/>
            <person name="Horton D.L."/>
            <person name="Alikhan N.F."/>
            <person name="Baker D."/>
            <person name="Gharbi K."/>
            <person name="Hall N."/>
            <person name="Watson M."/>
            <person name="Adriaenssens E.M."/>
            <person name="Foster-Nyarko E."/>
            <person name="Jarju S."/>
            <person name="Secka A."/>
            <person name="Antonio M."/>
            <person name="Oren A."/>
            <person name="Chaudhuri R.R."/>
            <person name="La Ragione R."/>
            <person name="Hildebrand F."/>
            <person name="Pallen M.J."/>
        </authorList>
    </citation>
    <scope>NUCLEOTIDE SEQUENCE</scope>
    <source>
        <strain evidence="2">ChiW13-3771</strain>
    </source>
</reference>
<feature type="transmembrane region" description="Helical" evidence="1">
    <location>
        <begin position="7"/>
        <end position="28"/>
    </location>
</feature>
<feature type="transmembrane region" description="Helical" evidence="1">
    <location>
        <begin position="212"/>
        <end position="232"/>
    </location>
</feature>
<gene>
    <name evidence="2" type="ORF">IAC96_02800</name>
</gene>
<dbReference type="Proteomes" id="UP000824201">
    <property type="component" value="Unassembled WGS sequence"/>
</dbReference>
<dbReference type="InterPro" id="IPR010390">
    <property type="entry name" value="ABC-2_transporter-like"/>
</dbReference>
<keyword evidence="1" id="KW-1133">Transmembrane helix</keyword>
<feature type="transmembrane region" description="Helical" evidence="1">
    <location>
        <begin position="130"/>
        <end position="156"/>
    </location>
</feature>
<dbReference type="PANTHER" id="PTHR36833">
    <property type="entry name" value="SLR0610 PROTEIN-RELATED"/>
    <property type="match status" value="1"/>
</dbReference>
<dbReference type="AlphaFoldDB" id="A0A9D1JCC2"/>
<protein>
    <submittedName>
        <fullName evidence="2">ABC-2 family transporter protein</fullName>
    </submittedName>
</protein>